<protein>
    <submittedName>
        <fullName evidence="2">WD40-like Beta Propeller Repeat</fullName>
    </submittedName>
</protein>
<evidence type="ECO:0000313" key="3">
    <source>
        <dbReference type="Proteomes" id="UP000185221"/>
    </source>
</evidence>
<sequence>MDLIILFFLTILPFFSVQEKQTDLVLFSSDRSGNSDIYLLSPKSPTPKQITYSDAEEWAATWVNSKEISFLRQKGKVITRHLINIETGIESELQHPVNCRLDDKNILYSAEGNLQLYPCGGDIYLFNREDSSTLNLTEGILGTCSYPSWSFDGNQITFTNNQSGSNDIYVMDLNSREMTQLTHYDSNEERGALSPNNELLVFSSDHFETGNQDILIMNLETKELRNITSSVGTELIARWNSDGTSLYFGSNQVGNWEIYVYDLKDQSTQRLTFHEGFDGDPRIF</sequence>
<dbReference type="STRING" id="226505.SAMN05444394_2953"/>
<proteinExistence type="inferred from homology"/>
<keyword evidence="3" id="KW-1185">Reference proteome</keyword>
<dbReference type="EMBL" id="FSRC01000002">
    <property type="protein sequence ID" value="SIO02296.1"/>
    <property type="molecule type" value="Genomic_DNA"/>
</dbReference>
<reference evidence="3" key="1">
    <citation type="submission" date="2016-11" db="EMBL/GenBank/DDBJ databases">
        <authorList>
            <person name="Varghese N."/>
            <person name="Submissions S."/>
        </authorList>
    </citation>
    <scope>NUCLEOTIDE SEQUENCE [LARGE SCALE GENOMIC DNA]</scope>
    <source>
        <strain evidence="3">DSM 15292</strain>
    </source>
</reference>
<gene>
    <name evidence="2" type="ORF">SAMN05444394_2953</name>
</gene>
<dbReference type="InterPro" id="IPR011659">
    <property type="entry name" value="WD40"/>
</dbReference>
<organism evidence="2 3">
    <name type="scientific">Algoriphagus halophilus</name>
    <dbReference type="NCBI Taxonomy" id="226505"/>
    <lineage>
        <taxon>Bacteria</taxon>
        <taxon>Pseudomonadati</taxon>
        <taxon>Bacteroidota</taxon>
        <taxon>Cytophagia</taxon>
        <taxon>Cytophagales</taxon>
        <taxon>Cyclobacteriaceae</taxon>
        <taxon>Algoriphagus</taxon>
    </lineage>
</organism>
<dbReference type="OrthoDB" id="9815657at2"/>
<evidence type="ECO:0000313" key="2">
    <source>
        <dbReference type="EMBL" id="SIO02296.1"/>
    </source>
</evidence>
<dbReference type="PANTHER" id="PTHR36842">
    <property type="entry name" value="PROTEIN TOLB HOMOLOG"/>
    <property type="match status" value="1"/>
</dbReference>
<name>A0A1N6G415_9BACT</name>
<dbReference type="Gene3D" id="2.120.10.30">
    <property type="entry name" value="TolB, C-terminal domain"/>
    <property type="match status" value="2"/>
</dbReference>
<dbReference type="PANTHER" id="PTHR36842:SF1">
    <property type="entry name" value="PROTEIN TOLB"/>
    <property type="match status" value="1"/>
</dbReference>
<accession>A0A1N6G415</accession>
<dbReference type="AlphaFoldDB" id="A0A1N6G415"/>
<evidence type="ECO:0000256" key="1">
    <source>
        <dbReference type="ARBA" id="ARBA00009820"/>
    </source>
</evidence>
<dbReference type="RefSeq" id="WP_074225740.1">
    <property type="nucleotide sequence ID" value="NZ_FSRC01000002.1"/>
</dbReference>
<dbReference type="Pfam" id="PF07676">
    <property type="entry name" value="PD40"/>
    <property type="match status" value="3"/>
</dbReference>
<dbReference type="InterPro" id="IPR011042">
    <property type="entry name" value="6-blade_b-propeller_TolB-like"/>
</dbReference>
<dbReference type="SUPFAM" id="SSF82171">
    <property type="entry name" value="DPP6 N-terminal domain-like"/>
    <property type="match status" value="2"/>
</dbReference>
<dbReference type="Proteomes" id="UP000185221">
    <property type="component" value="Unassembled WGS sequence"/>
</dbReference>
<comment type="similarity">
    <text evidence="1">Belongs to the TolB family.</text>
</comment>